<gene>
    <name evidence="2" type="ORF">GR156_18010</name>
</gene>
<proteinExistence type="predicted"/>
<evidence type="ECO:0000313" key="3">
    <source>
        <dbReference type="Proteomes" id="UP000440304"/>
    </source>
</evidence>
<reference evidence="2 3" key="1">
    <citation type="submission" date="2019-12" db="EMBL/GenBank/DDBJ databases">
        <title>Shinella granuli gen. nov., sp. nov., and proposal of the reclassification of Zoogloea ramigera ATCC 19623 as Shinella zoogloeoides sp. nov.</title>
        <authorList>
            <person name="Gao J."/>
        </authorList>
    </citation>
    <scope>NUCLEOTIDE SEQUENCE [LARGE SCALE GENOMIC DNA]</scope>
    <source>
        <strain evidence="2 3">DSM 287</strain>
    </source>
</reference>
<feature type="region of interest" description="Disordered" evidence="1">
    <location>
        <begin position="44"/>
        <end position="73"/>
    </location>
</feature>
<dbReference type="InterPro" id="IPR019291">
    <property type="entry name" value="Host_attachment_protein"/>
</dbReference>
<name>A0A6N8TG22_SHIZO</name>
<evidence type="ECO:0000313" key="2">
    <source>
        <dbReference type="EMBL" id="MXO02217.1"/>
    </source>
</evidence>
<sequence>MTATTWILAADGNQARLLKGVNLLKDGQQNPEQEIFRWEPKKAQDIMADRPGRSHSSVGHGRSAMEYSSDPVREEQQKFTAEIAGRIDDYAAEGAFDRLVVCAAPQTLGDLRSKLSDRARTLTTAEIDRNFSNLPTQKLIASVRSIMFEG</sequence>
<dbReference type="OrthoDB" id="9812459at2"/>
<evidence type="ECO:0000256" key="1">
    <source>
        <dbReference type="SAM" id="MobiDB-lite"/>
    </source>
</evidence>
<comment type="caution">
    <text evidence="2">The sequence shown here is derived from an EMBL/GenBank/DDBJ whole genome shotgun (WGS) entry which is preliminary data.</text>
</comment>
<dbReference type="EMBL" id="WUML01000019">
    <property type="protein sequence ID" value="MXO02217.1"/>
    <property type="molecule type" value="Genomic_DNA"/>
</dbReference>
<protein>
    <submittedName>
        <fullName evidence="2">Host attachment protein</fullName>
    </submittedName>
</protein>
<dbReference type="AlphaFoldDB" id="A0A6N8TG22"/>
<dbReference type="Pfam" id="PF10116">
    <property type="entry name" value="Host_attach"/>
    <property type="match status" value="1"/>
</dbReference>
<dbReference type="Proteomes" id="UP000440304">
    <property type="component" value="Unassembled WGS sequence"/>
</dbReference>
<dbReference type="RefSeq" id="WP_160787515.1">
    <property type="nucleotide sequence ID" value="NZ_CP086610.1"/>
</dbReference>
<organism evidence="2 3">
    <name type="scientific">Shinella zoogloeoides</name>
    <name type="common">Crabtreella saccharophila</name>
    <dbReference type="NCBI Taxonomy" id="352475"/>
    <lineage>
        <taxon>Bacteria</taxon>
        <taxon>Pseudomonadati</taxon>
        <taxon>Pseudomonadota</taxon>
        <taxon>Alphaproteobacteria</taxon>
        <taxon>Hyphomicrobiales</taxon>
        <taxon>Rhizobiaceae</taxon>
        <taxon>Shinella</taxon>
    </lineage>
</organism>
<accession>A0A6N8TG22</accession>